<evidence type="ECO:0000256" key="1">
    <source>
        <dbReference type="ARBA" id="ARBA00009375"/>
    </source>
</evidence>
<comment type="similarity">
    <text evidence="1 4 7">Belongs to the tRNA pseudouridine synthase TruA family.</text>
</comment>
<dbReference type="SUPFAM" id="SSF55120">
    <property type="entry name" value="Pseudouridine synthase"/>
    <property type="match status" value="1"/>
</dbReference>
<dbReference type="InterPro" id="IPR020095">
    <property type="entry name" value="PsdUridine_synth_TruA_C"/>
</dbReference>
<dbReference type="NCBIfam" id="TIGR00071">
    <property type="entry name" value="hisT_truA"/>
    <property type="match status" value="1"/>
</dbReference>
<feature type="active site" description="Nucleophile" evidence="4 5">
    <location>
        <position position="51"/>
    </location>
</feature>
<organism evidence="9 10">
    <name type="scientific">Rhodanobacter denitrificans</name>
    <dbReference type="NCBI Taxonomy" id="666685"/>
    <lineage>
        <taxon>Bacteria</taxon>
        <taxon>Pseudomonadati</taxon>
        <taxon>Pseudomonadota</taxon>
        <taxon>Gammaproteobacteria</taxon>
        <taxon>Lysobacterales</taxon>
        <taxon>Rhodanobacteraceae</taxon>
        <taxon>Rhodanobacter</taxon>
    </lineage>
</organism>
<dbReference type="PANTHER" id="PTHR11142">
    <property type="entry name" value="PSEUDOURIDYLATE SYNTHASE"/>
    <property type="match status" value="1"/>
</dbReference>
<evidence type="ECO:0000256" key="3">
    <source>
        <dbReference type="ARBA" id="ARBA00023235"/>
    </source>
</evidence>
<evidence type="ECO:0000256" key="6">
    <source>
        <dbReference type="PIRSR" id="PIRSR001430-2"/>
    </source>
</evidence>
<dbReference type="GO" id="GO:0003723">
    <property type="term" value="F:RNA binding"/>
    <property type="evidence" value="ECO:0007669"/>
    <property type="project" value="InterPro"/>
</dbReference>
<dbReference type="HAMAP" id="MF_00171">
    <property type="entry name" value="TruA"/>
    <property type="match status" value="1"/>
</dbReference>
<sequence length="261" mass="28298">MRIALGVEYDGTDFLGWQRLRHGPTVQGALEDALSFVAARPIEVTCAGRTDAGVHARCQVVHFDTQVERSARAWVLGSNSQLPPSVAVRWATPVDAAFHARFGARARRYRYSILNRSVRPALDARFVTWERVPLDAAAMHAAAQTLVGEHDFSAFRTSACQARSPMRCVHAIAVARDGETLRIEVQANAFLHHMVRNIVGSLLPIGRGERSQGWLGELLDGRDRDRAGPTAPATGLCFLGPLYPQQAGLPDEVSIAAGAGS</sequence>
<comment type="caution">
    <text evidence="9">The sequence shown here is derived from an EMBL/GenBank/DDBJ whole genome shotgun (WGS) entry which is preliminary data.</text>
</comment>
<dbReference type="PIRSF" id="PIRSF001430">
    <property type="entry name" value="tRNA_psdUrid_synth"/>
    <property type="match status" value="1"/>
</dbReference>
<dbReference type="Proteomes" id="UP000249046">
    <property type="component" value="Unassembled WGS sequence"/>
</dbReference>
<dbReference type="AlphaFoldDB" id="A0A2W5KUP2"/>
<feature type="domain" description="Pseudouridine synthase I TruA alpha/beta" evidence="8">
    <location>
        <begin position="8"/>
        <end position="102"/>
    </location>
</feature>
<dbReference type="InterPro" id="IPR020103">
    <property type="entry name" value="PsdUridine_synth_cat_dom_sf"/>
</dbReference>
<evidence type="ECO:0000259" key="8">
    <source>
        <dbReference type="Pfam" id="PF01416"/>
    </source>
</evidence>
<comment type="caution">
    <text evidence="4">Lacks conserved residue(s) required for the propagation of feature annotation.</text>
</comment>
<reference evidence="9 10" key="1">
    <citation type="submission" date="2017-08" db="EMBL/GenBank/DDBJ databases">
        <title>Infants hospitalized years apart are colonized by the same room-sourced microbial strains.</title>
        <authorList>
            <person name="Brooks B."/>
            <person name="Olm M.R."/>
            <person name="Firek B.A."/>
            <person name="Baker R."/>
            <person name="Thomas B.C."/>
            <person name="Morowitz M.J."/>
            <person name="Banfield J.F."/>
        </authorList>
    </citation>
    <scope>NUCLEOTIDE SEQUENCE [LARGE SCALE GENOMIC DNA]</scope>
    <source>
        <strain evidence="9">S2_005_003_R2_42</strain>
    </source>
</reference>
<dbReference type="EMBL" id="QFPO01000001">
    <property type="protein sequence ID" value="PZQ19779.1"/>
    <property type="molecule type" value="Genomic_DNA"/>
</dbReference>
<feature type="domain" description="Pseudouridine synthase I TruA alpha/beta" evidence="8">
    <location>
        <begin position="142"/>
        <end position="244"/>
    </location>
</feature>
<name>A0A2W5KUP2_9GAMM</name>
<proteinExistence type="inferred from homology"/>
<evidence type="ECO:0000256" key="5">
    <source>
        <dbReference type="PIRSR" id="PIRSR001430-1"/>
    </source>
</evidence>
<dbReference type="InterPro" id="IPR020094">
    <property type="entry name" value="TruA/RsuA/RluB/E/F_N"/>
</dbReference>
<protein>
    <recommendedName>
        <fullName evidence="4">tRNA pseudouridine synthase A</fullName>
        <ecNumber evidence="4">5.4.99.12</ecNumber>
    </recommendedName>
    <alternativeName>
        <fullName evidence="4">tRNA pseudouridine(38-40) synthase</fullName>
    </alternativeName>
    <alternativeName>
        <fullName evidence="4">tRNA pseudouridylate synthase I</fullName>
    </alternativeName>
    <alternativeName>
        <fullName evidence="4">tRNA-uridine isomerase I</fullName>
    </alternativeName>
</protein>
<dbReference type="InterPro" id="IPR020097">
    <property type="entry name" value="PsdUridine_synth_TruA_a/b_dom"/>
</dbReference>
<dbReference type="GO" id="GO:0160147">
    <property type="term" value="F:tRNA pseudouridine(38-40) synthase activity"/>
    <property type="evidence" value="ECO:0007669"/>
    <property type="project" value="UniProtKB-EC"/>
</dbReference>
<dbReference type="Pfam" id="PF01416">
    <property type="entry name" value="PseudoU_synth_1"/>
    <property type="match status" value="2"/>
</dbReference>
<dbReference type="Gene3D" id="3.30.70.660">
    <property type="entry name" value="Pseudouridine synthase I, catalytic domain, C-terminal subdomain"/>
    <property type="match status" value="1"/>
</dbReference>
<feature type="binding site" evidence="4 6">
    <location>
        <position position="109"/>
    </location>
    <ligand>
        <name>substrate</name>
    </ligand>
</feature>
<evidence type="ECO:0000313" key="9">
    <source>
        <dbReference type="EMBL" id="PZQ19779.1"/>
    </source>
</evidence>
<keyword evidence="2 4" id="KW-0819">tRNA processing</keyword>
<dbReference type="InterPro" id="IPR001406">
    <property type="entry name" value="PsdUridine_synth_TruA"/>
</dbReference>
<dbReference type="Gene3D" id="3.30.70.580">
    <property type="entry name" value="Pseudouridine synthase I, catalytic domain, N-terminal subdomain"/>
    <property type="match status" value="1"/>
</dbReference>
<evidence type="ECO:0000313" key="10">
    <source>
        <dbReference type="Proteomes" id="UP000249046"/>
    </source>
</evidence>
<evidence type="ECO:0000256" key="7">
    <source>
        <dbReference type="RuleBase" id="RU003792"/>
    </source>
</evidence>
<dbReference type="FunFam" id="3.30.70.580:FF:000001">
    <property type="entry name" value="tRNA pseudouridine synthase A"/>
    <property type="match status" value="1"/>
</dbReference>
<dbReference type="CDD" id="cd02570">
    <property type="entry name" value="PseudoU_synth_EcTruA"/>
    <property type="match status" value="1"/>
</dbReference>
<dbReference type="PANTHER" id="PTHR11142:SF0">
    <property type="entry name" value="TRNA PSEUDOURIDINE SYNTHASE-LIKE 1"/>
    <property type="match status" value="1"/>
</dbReference>
<comment type="function">
    <text evidence="4">Formation of pseudouridine at positions 38, 39 and 40 in the anticodon stem and loop of transfer RNAs.</text>
</comment>
<accession>A0A2W5KUP2</accession>
<dbReference type="GO" id="GO:0031119">
    <property type="term" value="P:tRNA pseudouridine synthesis"/>
    <property type="evidence" value="ECO:0007669"/>
    <property type="project" value="UniProtKB-UniRule"/>
</dbReference>
<dbReference type="EC" id="5.4.99.12" evidence="4"/>
<comment type="subunit">
    <text evidence="4">Homodimer.</text>
</comment>
<evidence type="ECO:0000256" key="4">
    <source>
        <dbReference type="HAMAP-Rule" id="MF_00171"/>
    </source>
</evidence>
<keyword evidence="3 4" id="KW-0413">Isomerase</keyword>
<comment type="catalytic activity">
    <reaction evidence="4 7">
        <text>uridine(38/39/40) in tRNA = pseudouridine(38/39/40) in tRNA</text>
        <dbReference type="Rhea" id="RHEA:22376"/>
        <dbReference type="Rhea" id="RHEA-COMP:10085"/>
        <dbReference type="Rhea" id="RHEA-COMP:10087"/>
        <dbReference type="ChEBI" id="CHEBI:65314"/>
        <dbReference type="ChEBI" id="CHEBI:65315"/>
        <dbReference type="EC" id="5.4.99.12"/>
    </reaction>
</comment>
<evidence type="ECO:0000256" key="2">
    <source>
        <dbReference type="ARBA" id="ARBA00022694"/>
    </source>
</evidence>
<gene>
    <name evidence="4" type="primary">truA</name>
    <name evidence="9" type="ORF">DI564_00610</name>
</gene>